<name>A0A0M2R8V1_9PROT</name>
<accession>A0A0M2R8V1</accession>
<keyword evidence="2" id="KW-1185">Reference proteome</keyword>
<reference evidence="1 2" key="1">
    <citation type="submission" date="2015-03" db="EMBL/GenBank/DDBJ databases">
        <title>Genome sequence of Kiloniella sp. P1-1, isolated from the gut microflora of Pacific white shrimp, Penaeus vannamei.</title>
        <authorList>
            <person name="Shao Z."/>
            <person name="Wang L."/>
            <person name="Li X."/>
        </authorList>
    </citation>
    <scope>NUCLEOTIDE SEQUENCE [LARGE SCALE GENOMIC DNA]</scope>
    <source>
        <strain evidence="1 2">P1-1</strain>
    </source>
</reference>
<proteinExistence type="predicted"/>
<dbReference type="SUPFAM" id="SSF53850">
    <property type="entry name" value="Periplasmic binding protein-like II"/>
    <property type="match status" value="1"/>
</dbReference>
<dbReference type="STRING" id="1549748.WH95_02765"/>
<dbReference type="Proteomes" id="UP000034491">
    <property type="component" value="Unassembled WGS sequence"/>
</dbReference>
<evidence type="ECO:0000313" key="2">
    <source>
        <dbReference type="Proteomes" id="UP000034491"/>
    </source>
</evidence>
<evidence type="ECO:0000313" key="1">
    <source>
        <dbReference type="EMBL" id="KKJ78257.1"/>
    </source>
</evidence>
<dbReference type="EMBL" id="LANI01000002">
    <property type="protein sequence ID" value="KKJ78257.1"/>
    <property type="molecule type" value="Genomic_DNA"/>
</dbReference>
<dbReference type="AlphaFoldDB" id="A0A0M2R8V1"/>
<gene>
    <name evidence="1" type="ORF">WH95_02765</name>
</gene>
<organism evidence="1 2">
    <name type="scientific">Kiloniella litopenaei</name>
    <dbReference type="NCBI Taxonomy" id="1549748"/>
    <lineage>
        <taxon>Bacteria</taxon>
        <taxon>Pseudomonadati</taxon>
        <taxon>Pseudomonadota</taxon>
        <taxon>Alphaproteobacteria</taxon>
        <taxon>Rhodospirillales</taxon>
        <taxon>Kiloniellaceae</taxon>
        <taxon>Kiloniella</taxon>
    </lineage>
</organism>
<sequence length="237" mass="26765">MCFLWVVLCSDAAFAAENKLLISRFKNADGDKVVSYVLEQIYKQVGYEIAFVDYPGKKSVEKANAGETDGENMRRAGLERIYPNLIQLSQPHVDINFRIYIKGNNVFLPETDSWKKTKIGIVKGVIVSEEMTKDLNTVAYDSVGELFEELNLGQIDVAIATDLIGGLEVFLHHQGEQIKTHGAILKTISLYHYLHKRHEALVPLLNKEIARLRKHGGLEKLYVEGFQVLRSKTKTSD</sequence>
<comment type="caution">
    <text evidence="1">The sequence shown here is derived from an EMBL/GenBank/DDBJ whole genome shotgun (WGS) entry which is preliminary data.</text>
</comment>
<protein>
    <submittedName>
        <fullName evidence="1">Uncharacterized protein</fullName>
    </submittedName>
</protein>
<dbReference type="Gene3D" id="3.40.190.10">
    <property type="entry name" value="Periplasmic binding protein-like II"/>
    <property type="match status" value="2"/>
</dbReference>